<gene>
    <name evidence="1" type="ORF">DYI25_15255</name>
</gene>
<proteinExistence type="predicted"/>
<dbReference type="Proteomes" id="UP000761411">
    <property type="component" value="Unassembled WGS sequence"/>
</dbReference>
<dbReference type="EMBL" id="QTKX01000002">
    <property type="protein sequence ID" value="MBS8265783.1"/>
    <property type="molecule type" value="Genomic_DNA"/>
</dbReference>
<protein>
    <submittedName>
        <fullName evidence="1">Uncharacterized protein</fullName>
    </submittedName>
</protein>
<comment type="caution">
    <text evidence="1">The sequence shown here is derived from an EMBL/GenBank/DDBJ whole genome shotgun (WGS) entry which is preliminary data.</text>
</comment>
<name>A0A944CMD1_9BACI</name>
<sequence length="267" mass="30435">MVNRNYGKYAVPETLIKLIDLQKELEQRDLLPYGDLFGLYFSLDEVDQRYLNTPIDLITFARPGSDGIHFGFLTDFGLVEDLEESYIVRVSPMDFDDPVKIVARNLSDFFKLIYSYPASVEVLDMNSTEDDFKRAEANASDDPVSQEVRNIFKNAFNLEHIEDLLVYYKSLKEDRSEATALETGDGIGIASAISGSSSHPIMEVSRDQNLELNQVEEFFKAAPPEAKLKFLRDAQSFGLIFDNIDLKQYLQNQLELMNLNDEAARIM</sequence>
<reference evidence="1 2" key="1">
    <citation type="journal article" date="2021" name="Microorganisms">
        <title>Bacterial Dimethylsulfoniopropionate Biosynthesis in the East China Sea.</title>
        <authorList>
            <person name="Liu J."/>
            <person name="Zhang Y."/>
            <person name="Liu J."/>
            <person name="Zhong H."/>
            <person name="Williams B.T."/>
            <person name="Zheng Y."/>
            <person name="Curson A.R.J."/>
            <person name="Sun C."/>
            <person name="Sun H."/>
            <person name="Song D."/>
            <person name="Wagner Mackenzie B."/>
            <person name="Bermejo Martinez A."/>
            <person name="Todd J.D."/>
            <person name="Zhang X.H."/>
        </authorList>
    </citation>
    <scope>NUCLEOTIDE SEQUENCE [LARGE SCALE GENOMIC DNA]</scope>
    <source>
        <strain evidence="1 2">ESS08</strain>
    </source>
</reference>
<evidence type="ECO:0000313" key="2">
    <source>
        <dbReference type="Proteomes" id="UP000761411"/>
    </source>
</evidence>
<evidence type="ECO:0000313" key="1">
    <source>
        <dbReference type="EMBL" id="MBS8265783.1"/>
    </source>
</evidence>
<organism evidence="1 2">
    <name type="scientific">Mesobacillus boroniphilus</name>
    <dbReference type="NCBI Taxonomy" id="308892"/>
    <lineage>
        <taxon>Bacteria</taxon>
        <taxon>Bacillati</taxon>
        <taxon>Bacillota</taxon>
        <taxon>Bacilli</taxon>
        <taxon>Bacillales</taxon>
        <taxon>Bacillaceae</taxon>
        <taxon>Mesobacillus</taxon>
    </lineage>
</organism>
<accession>A0A944CMD1</accession>
<dbReference type="RefSeq" id="WP_213370410.1">
    <property type="nucleotide sequence ID" value="NZ_QTKX01000002.1"/>
</dbReference>
<dbReference type="AlphaFoldDB" id="A0A944CMD1"/>
<keyword evidence="2" id="KW-1185">Reference proteome</keyword>